<keyword evidence="1" id="KW-0812">Transmembrane</keyword>
<keyword evidence="1" id="KW-0472">Membrane</keyword>
<evidence type="ECO:0000313" key="3">
    <source>
        <dbReference type="Proteomes" id="UP000164653"/>
    </source>
</evidence>
<gene>
    <name evidence="2" type="ORF">YKV028</name>
</gene>
<dbReference type="EMBL" id="HQ849551">
    <property type="protein sequence ID" value="AEN03617.1"/>
    <property type="molecule type" value="Genomic_DNA"/>
</dbReference>
<sequence length="72" mass="8021">MILVKTISSIVRNEHNLHGFNNISKAVHCVSYAVYNDLTYNIDSLTIVLMLSLVSDFLIISIGLLYGLVPQL</sequence>
<dbReference type="Proteomes" id="UP000164653">
    <property type="component" value="Segment"/>
</dbReference>
<organism evidence="2 3">
    <name type="scientific">Yokapox virus</name>
    <dbReference type="NCBI Taxonomy" id="1076255"/>
    <lineage>
        <taxon>Viruses</taxon>
        <taxon>Varidnaviria</taxon>
        <taxon>Bamfordvirae</taxon>
        <taxon>Nucleocytoviricota</taxon>
        <taxon>Pokkesviricetes</taxon>
        <taxon>Chitovirales</taxon>
        <taxon>Poxviridae</taxon>
        <taxon>Chordopoxvirinae</taxon>
        <taxon>Centapoxvirus</taxon>
        <taxon>Centapoxvirus yokapox</taxon>
    </lineage>
</organism>
<dbReference type="RefSeq" id="YP_004821381.1">
    <property type="nucleotide sequence ID" value="NC_015960.1"/>
</dbReference>
<keyword evidence="3" id="KW-1185">Reference proteome</keyword>
<accession>G3EIA6</accession>
<protein>
    <submittedName>
        <fullName evidence="2">Uncharacterized protein</fullName>
    </submittedName>
</protein>
<evidence type="ECO:0000313" key="2">
    <source>
        <dbReference type="EMBL" id="AEN03617.1"/>
    </source>
</evidence>
<name>G3EIA6_9POXV</name>
<feature type="transmembrane region" description="Helical" evidence="1">
    <location>
        <begin position="45"/>
        <end position="69"/>
    </location>
</feature>
<dbReference type="GeneID" id="11107330"/>
<evidence type="ECO:0000256" key="1">
    <source>
        <dbReference type="SAM" id="Phobius"/>
    </source>
</evidence>
<reference evidence="2 3" key="1">
    <citation type="journal article" date="2011" name="J. Virol.">
        <title>The genome of yoka poxvirus.</title>
        <authorList>
            <person name="Zhao G."/>
            <person name="Droit L."/>
            <person name="Tesh R.B."/>
            <person name="Popov V.L."/>
            <person name="Little N.S."/>
            <person name="Upton C."/>
            <person name="Virgin H.W."/>
            <person name="Wang D."/>
        </authorList>
    </citation>
    <scope>NUCLEOTIDE SEQUENCE [LARGE SCALE GENOMIC DNA]</scope>
    <source>
        <strain evidence="2">DakArB 4268</strain>
    </source>
</reference>
<proteinExistence type="predicted"/>
<keyword evidence="1" id="KW-1133">Transmembrane helix</keyword>
<dbReference type="KEGG" id="vg:11107330"/>